<evidence type="ECO:0000256" key="1">
    <source>
        <dbReference type="SAM" id="MobiDB-lite"/>
    </source>
</evidence>
<feature type="compositionally biased region" description="Basic residues" evidence="1">
    <location>
        <begin position="36"/>
        <end position="46"/>
    </location>
</feature>
<feature type="compositionally biased region" description="Low complexity" evidence="1">
    <location>
        <begin position="92"/>
        <end position="102"/>
    </location>
</feature>
<organism evidence="2 3">
    <name type="scientific">Chrysodeixis includens</name>
    <name type="common">Soybean looper</name>
    <name type="synonym">Pseudoplusia includens</name>
    <dbReference type="NCBI Taxonomy" id="689277"/>
    <lineage>
        <taxon>Eukaryota</taxon>
        <taxon>Metazoa</taxon>
        <taxon>Ecdysozoa</taxon>
        <taxon>Arthropoda</taxon>
        <taxon>Hexapoda</taxon>
        <taxon>Insecta</taxon>
        <taxon>Pterygota</taxon>
        <taxon>Neoptera</taxon>
        <taxon>Endopterygota</taxon>
        <taxon>Lepidoptera</taxon>
        <taxon>Glossata</taxon>
        <taxon>Ditrysia</taxon>
        <taxon>Noctuoidea</taxon>
        <taxon>Noctuidae</taxon>
        <taxon>Plusiinae</taxon>
        <taxon>Chrysodeixis</taxon>
    </lineage>
</organism>
<accession>A0A9N8Q0N3</accession>
<evidence type="ECO:0000313" key="2">
    <source>
        <dbReference type="EMBL" id="CAD0198820.1"/>
    </source>
</evidence>
<proteinExistence type="predicted"/>
<feature type="region of interest" description="Disordered" evidence="1">
    <location>
        <begin position="34"/>
        <end position="70"/>
    </location>
</feature>
<keyword evidence="3" id="KW-1185">Reference proteome</keyword>
<dbReference type="AlphaFoldDB" id="A0A9N8Q0N3"/>
<dbReference type="OrthoDB" id="7489041at2759"/>
<gene>
    <name evidence="2" type="ORF">CINC_LOCUS13091</name>
</gene>
<feature type="region of interest" description="Disordered" evidence="1">
    <location>
        <begin position="90"/>
        <end position="115"/>
    </location>
</feature>
<evidence type="ECO:0000313" key="3">
    <source>
        <dbReference type="Proteomes" id="UP001154114"/>
    </source>
</evidence>
<name>A0A9N8Q0N3_CHRIL</name>
<dbReference type="Proteomes" id="UP001154114">
    <property type="component" value="Chromosome 9"/>
</dbReference>
<dbReference type="EMBL" id="LR824012">
    <property type="protein sequence ID" value="CAD0198820.1"/>
    <property type="molecule type" value="Genomic_DNA"/>
</dbReference>
<feature type="compositionally biased region" description="Basic and acidic residues" evidence="1">
    <location>
        <begin position="104"/>
        <end position="115"/>
    </location>
</feature>
<sequence length="115" mass="13201">MKSKIAEVHHFVGTKRKSVLSSGKVPRRYVPGLTKRQARQRRRRLTNTRARLIGASHSEPGRRSPPAPRLPHYFRIGKKSKLHNVCGIRKQTNNTKATANTNEYRYDGERNAKSK</sequence>
<protein>
    <submittedName>
        <fullName evidence="2">Uncharacterized protein</fullName>
    </submittedName>
</protein>
<reference evidence="2" key="1">
    <citation type="submission" date="2021-12" db="EMBL/GenBank/DDBJ databases">
        <authorList>
            <person name="King R."/>
        </authorList>
    </citation>
    <scope>NUCLEOTIDE SEQUENCE</scope>
</reference>